<proteinExistence type="predicted"/>
<evidence type="ECO:0000313" key="2">
    <source>
        <dbReference type="Proteomes" id="UP000012062"/>
    </source>
</evidence>
<evidence type="ECO:0000313" key="1">
    <source>
        <dbReference type="EMBL" id="CCV03332.1"/>
    </source>
</evidence>
<keyword evidence="2" id="KW-1185">Reference proteome</keyword>
<dbReference type="STRING" id="1297569.MESS2_1030189"/>
<name>M5EG66_9HYPH</name>
<accession>M5EG66</accession>
<sequence length="83" mass="9142">MRSGPTRRSPWPARPTATPITLDETAFGLAGVVVGEAEGTVVGHLIVAMDRSPMAVLKSCRWPVLRLSPYRQILLRQAFLRSQ</sequence>
<dbReference type="AlphaFoldDB" id="M5EG66"/>
<organism evidence="1 2">
    <name type="scientific">Mesorhizobium metallidurans STM 2683</name>
    <dbReference type="NCBI Taxonomy" id="1297569"/>
    <lineage>
        <taxon>Bacteria</taxon>
        <taxon>Pseudomonadati</taxon>
        <taxon>Pseudomonadota</taxon>
        <taxon>Alphaproteobacteria</taxon>
        <taxon>Hyphomicrobiales</taxon>
        <taxon>Phyllobacteriaceae</taxon>
        <taxon>Mesorhizobium</taxon>
    </lineage>
</organism>
<reference evidence="1 2" key="1">
    <citation type="submission" date="2013-02" db="EMBL/GenBank/DDBJ databases">
        <authorList>
            <person name="Genoscope - CEA"/>
        </authorList>
    </citation>
    <scope>NUCLEOTIDE SEQUENCE [LARGE SCALE GENOMIC DNA]</scope>
    <source>
        <strain evidence="1 2">STM 2683</strain>
    </source>
</reference>
<dbReference type="EMBL" id="CAUM01000006">
    <property type="protein sequence ID" value="CCV03332.1"/>
    <property type="molecule type" value="Genomic_DNA"/>
</dbReference>
<comment type="caution">
    <text evidence="1">The sequence shown here is derived from an EMBL/GenBank/DDBJ whole genome shotgun (WGS) entry which is preliminary data.</text>
</comment>
<dbReference type="Proteomes" id="UP000012062">
    <property type="component" value="Unassembled WGS sequence"/>
</dbReference>
<gene>
    <name evidence="1" type="ORF">MESS2_1030189</name>
</gene>
<protein>
    <submittedName>
        <fullName evidence="1">Uncharacterized protein</fullName>
    </submittedName>
</protein>